<dbReference type="EMBL" id="CATOUU010000056">
    <property type="protein sequence ID" value="CAI9914726.1"/>
    <property type="molecule type" value="Genomic_DNA"/>
</dbReference>
<evidence type="ECO:0000313" key="9">
    <source>
        <dbReference type="EMBL" id="CAL6089296.1"/>
    </source>
</evidence>
<evidence type="ECO:0000313" key="10">
    <source>
        <dbReference type="Proteomes" id="UP001642409"/>
    </source>
</evidence>
<dbReference type="EMBL" id="CAXDID020000115">
    <property type="protein sequence ID" value="CAL6030331.1"/>
    <property type="molecule type" value="Genomic_DNA"/>
</dbReference>
<accession>A0AA86R7E9</accession>
<feature type="repeat" description="WD" evidence="3">
    <location>
        <begin position="242"/>
        <end position="277"/>
    </location>
</feature>
<dbReference type="InterPro" id="IPR015943">
    <property type="entry name" value="WD40/YVTN_repeat-like_dom_sf"/>
</dbReference>
<dbReference type="InterPro" id="IPR045159">
    <property type="entry name" value="DCAF7-like"/>
</dbReference>
<dbReference type="InterPro" id="IPR019775">
    <property type="entry name" value="WD40_repeat_CS"/>
</dbReference>
<dbReference type="EMBL" id="CATOUU010000822">
    <property type="protein sequence ID" value="CAI9951095.1"/>
    <property type="molecule type" value="Genomic_DNA"/>
</dbReference>
<dbReference type="PROSITE" id="PS50294">
    <property type="entry name" value="WD_REPEATS_REGION"/>
    <property type="match status" value="1"/>
</dbReference>
<proteinExistence type="predicted"/>
<comment type="caution">
    <text evidence="6">The sequence shown here is derived from an EMBL/GenBank/DDBJ whole genome shotgun (WGS) entry which is preliminary data.</text>
</comment>
<dbReference type="PROSITE" id="PS00678">
    <property type="entry name" value="WD_REPEATS_1"/>
    <property type="match status" value="2"/>
</dbReference>
<evidence type="ECO:0000313" key="6">
    <source>
        <dbReference type="EMBL" id="CAI9967429.1"/>
    </source>
</evidence>
<dbReference type="EMBL" id="CAXDID020000205">
    <property type="protein sequence ID" value="CAL6055168.1"/>
    <property type="molecule type" value="Genomic_DNA"/>
</dbReference>
<dbReference type="EMBL" id="CATOUU010001023">
    <property type="protein sequence ID" value="CAI9967429.1"/>
    <property type="molecule type" value="Genomic_DNA"/>
</dbReference>
<keyword evidence="10" id="KW-1185">Reference proteome</keyword>
<dbReference type="Gene3D" id="2.130.10.10">
    <property type="entry name" value="YVTN repeat-like/Quinoprotein amine dehydrogenase"/>
    <property type="match status" value="1"/>
</dbReference>
<evidence type="ECO:0000256" key="2">
    <source>
        <dbReference type="ARBA" id="ARBA00022737"/>
    </source>
</evidence>
<evidence type="ECO:0000256" key="1">
    <source>
        <dbReference type="ARBA" id="ARBA00022574"/>
    </source>
</evidence>
<keyword evidence="2" id="KW-0677">Repeat</keyword>
<dbReference type="PROSITE" id="PS50082">
    <property type="entry name" value="WD_REPEATS_2"/>
    <property type="match status" value="2"/>
</dbReference>
<sequence length="320" mass="36499">MSRVYKYQSQQPLFAHTWSCREDRPMRMAVCSCDDENRNFVELVKLRKSSQALMRLDTMAHQFPVTKVQFMPSLNTQNEDLLITSSDCLRIYKIVPDNNSERMTASGFLRSDKRRPSPVTSFDWSPLALNIVASASFDTLISIWDLNKEVLDIQFAGHERAVNDLCFSPHDANVFVTCSTDGCLRLFDRRHMEYSNQLYETTGPLLRCGFNKIDSNFIGFVESDKQELGVLDIRNTASPIFLKRHTKAINGFAWSPSQQNIILSCAEDGNCFVWDIQKTGQPKPTMGYDCREAAASCQWSGLNKEWCSVVHGQVLEILHI</sequence>
<gene>
    <name evidence="4" type="ORF">HINF_LOCUS2371</name>
    <name evidence="7" type="ORF">HINF_LOCUS33208</name>
    <name evidence="5" type="ORF">HINF_LOCUS38740</name>
    <name evidence="8" type="ORF">HINF_LOCUS46414</name>
    <name evidence="6" type="ORF">HINF_LOCUS55074</name>
    <name evidence="9" type="ORF">HINF_LOCUS64765</name>
</gene>
<reference evidence="7 10" key="2">
    <citation type="submission" date="2024-07" db="EMBL/GenBank/DDBJ databases">
        <authorList>
            <person name="Akdeniz Z."/>
        </authorList>
    </citation>
    <scope>NUCLEOTIDE SEQUENCE [LARGE SCALE GENOMIC DNA]</scope>
</reference>
<reference evidence="6" key="1">
    <citation type="submission" date="2023-06" db="EMBL/GenBank/DDBJ databases">
        <authorList>
            <person name="Kurt Z."/>
        </authorList>
    </citation>
    <scope>NUCLEOTIDE SEQUENCE</scope>
</reference>
<dbReference type="Pfam" id="PF00400">
    <property type="entry name" value="WD40"/>
    <property type="match status" value="3"/>
</dbReference>
<evidence type="ECO:0000313" key="7">
    <source>
        <dbReference type="EMBL" id="CAL6030331.1"/>
    </source>
</evidence>
<dbReference type="SUPFAM" id="SSF50978">
    <property type="entry name" value="WD40 repeat-like"/>
    <property type="match status" value="1"/>
</dbReference>
<dbReference type="Proteomes" id="UP001642409">
    <property type="component" value="Unassembled WGS sequence"/>
</dbReference>
<evidence type="ECO:0000313" key="8">
    <source>
        <dbReference type="EMBL" id="CAL6055168.1"/>
    </source>
</evidence>
<protein>
    <submittedName>
        <fullName evidence="6">WD40 repeat protein</fullName>
    </submittedName>
    <submittedName>
        <fullName evidence="7">WD40_repeat protein</fullName>
    </submittedName>
</protein>
<evidence type="ECO:0000256" key="3">
    <source>
        <dbReference type="PROSITE-ProRule" id="PRU00221"/>
    </source>
</evidence>
<dbReference type="InterPro" id="IPR036322">
    <property type="entry name" value="WD40_repeat_dom_sf"/>
</dbReference>
<evidence type="ECO:0000313" key="5">
    <source>
        <dbReference type="EMBL" id="CAI9951095.1"/>
    </source>
</evidence>
<feature type="repeat" description="WD" evidence="3">
    <location>
        <begin position="155"/>
        <end position="188"/>
    </location>
</feature>
<keyword evidence="1 3" id="KW-0853">WD repeat</keyword>
<dbReference type="PANTHER" id="PTHR19919">
    <property type="entry name" value="WD REPEAT CONTAINING PROTEIN"/>
    <property type="match status" value="1"/>
</dbReference>
<dbReference type="AlphaFoldDB" id="A0AA86R7E9"/>
<dbReference type="InterPro" id="IPR001680">
    <property type="entry name" value="WD40_rpt"/>
</dbReference>
<name>A0AA86R7E9_9EUKA</name>
<dbReference type="SMART" id="SM00320">
    <property type="entry name" value="WD40"/>
    <property type="match status" value="4"/>
</dbReference>
<evidence type="ECO:0000313" key="4">
    <source>
        <dbReference type="EMBL" id="CAI9914726.1"/>
    </source>
</evidence>
<organism evidence="6">
    <name type="scientific">Hexamita inflata</name>
    <dbReference type="NCBI Taxonomy" id="28002"/>
    <lineage>
        <taxon>Eukaryota</taxon>
        <taxon>Metamonada</taxon>
        <taxon>Diplomonadida</taxon>
        <taxon>Hexamitidae</taxon>
        <taxon>Hexamitinae</taxon>
        <taxon>Hexamita</taxon>
    </lineage>
</organism>
<dbReference type="EMBL" id="CAXDID020000418">
    <property type="protein sequence ID" value="CAL6089296.1"/>
    <property type="molecule type" value="Genomic_DNA"/>
</dbReference>